<dbReference type="EMBL" id="CP121252">
    <property type="protein sequence ID" value="WFP16931.1"/>
    <property type="molecule type" value="Genomic_DNA"/>
</dbReference>
<dbReference type="InterPro" id="IPR002657">
    <property type="entry name" value="BilAc:Na_symport/Acr3"/>
</dbReference>
<feature type="transmembrane region" description="Helical" evidence="6">
    <location>
        <begin position="89"/>
        <end position="111"/>
    </location>
</feature>
<evidence type="ECO:0000313" key="7">
    <source>
        <dbReference type="EMBL" id="WFP16931.1"/>
    </source>
</evidence>
<feature type="transmembrane region" description="Helical" evidence="6">
    <location>
        <begin position="242"/>
        <end position="263"/>
    </location>
</feature>
<keyword evidence="3 6" id="KW-1133">Transmembrane helix</keyword>
<accession>A0ABY8H7M9</accession>
<evidence type="ECO:0000256" key="3">
    <source>
        <dbReference type="ARBA" id="ARBA00022989"/>
    </source>
</evidence>
<organism evidence="7 8">
    <name type="scientific">Citricoccus muralis</name>
    <dbReference type="NCBI Taxonomy" id="169134"/>
    <lineage>
        <taxon>Bacteria</taxon>
        <taxon>Bacillati</taxon>
        <taxon>Actinomycetota</taxon>
        <taxon>Actinomycetes</taxon>
        <taxon>Micrococcales</taxon>
        <taxon>Micrococcaceae</taxon>
        <taxon>Citricoccus</taxon>
    </lineage>
</organism>
<feature type="transmembrane region" description="Helical" evidence="6">
    <location>
        <begin position="117"/>
        <end position="140"/>
    </location>
</feature>
<evidence type="ECO:0000313" key="8">
    <source>
        <dbReference type="Proteomes" id="UP001219037"/>
    </source>
</evidence>
<proteinExistence type="predicted"/>
<feature type="region of interest" description="Disordered" evidence="5">
    <location>
        <begin position="1"/>
        <end position="22"/>
    </location>
</feature>
<dbReference type="InterPro" id="IPR004710">
    <property type="entry name" value="Bilac:Na_transpt"/>
</dbReference>
<feature type="transmembrane region" description="Helical" evidence="6">
    <location>
        <begin position="180"/>
        <end position="203"/>
    </location>
</feature>
<dbReference type="PANTHER" id="PTHR10361">
    <property type="entry name" value="SODIUM-BILE ACID COTRANSPORTER"/>
    <property type="match status" value="1"/>
</dbReference>
<feature type="transmembrane region" description="Helical" evidence="6">
    <location>
        <begin position="29"/>
        <end position="49"/>
    </location>
</feature>
<dbReference type="RefSeq" id="WP_278158078.1">
    <property type="nucleotide sequence ID" value="NZ_CP121252.1"/>
</dbReference>
<keyword evidence="8" id="KW-1185">Reference proteome</keyword>
<keyword evidence="4 6" id="KW-0472">Membrane</keyword>
<dbReference type="Pfam" id="PF01758">
    <property type="entry name" value="SBF"/>
    <property type="match status" value="1"/>
</dbReference>
<dbReference type="InterPro" id="IPR038770">
    <property type="entry name" value="Na+/solute_symporter_sf"/>
</dbReference>
<dbReference type="Gene3D" id="1.20.1530.20">
    <property type="match status" value="1"/>
</dbReference>
<dbReference type="Proteomes" id="UP001219037">
    <property type="component" value="Chromosome"/>
</dbReference>
<gene>
    <name evidence="7" type="ORF">P8192_02060</name>
</gene>
<feature type="transmembrane region" description="Helical" evidence="6">
    <location>
        <begin position="152"/>
        <end position="174"/>
    </location>
</feature>
<reference evidence="7 8" key="1">
    <citation type="submission" date="2023-04" db="EMBL/GenBank/DDBJ databases">
        <title>Funneling lignin-derived compounds into biodiesel using alkali-halophilic Citricoccus sp. P2.</title>
        <authorList>
            <person name="Luo C.-B."/>
        </authorList>
    </citation>
    <scope>NUCLEOTIDE SEQUENCE [LARGE SCALE GENOMIC DNA]</scope>
    <source>
        <strain evidence="7 8">P2</strain>
    </source>
</reference>
<protein>
    <submittedName>
        <fullName evidence="7">Bile acid:sodium symporter family protein</fullName>
    </submittedName>
</protein>
<keyword evidence="2 6" id="KW-0812">Transmembrane</keyword>
<dbReference type="PANTHER" id="PTHR10361:SF28">
    <property type="entry name" value="P3 PROTEIN-RELATED"/>
    <property type="match status" value="1"/>
</dbReference>
<evidence type="ECO:0000256" key="1">
    <source>
        <dbReference type="ARBA" id="ARBA00004141"/>
    </source>
</evidence>
<feature type="transmembrane region" description="Helical" evidence="6">
    <location>
        <begin position="55"/>
        <end position="77"/>
    </location>
</feature>
<evidence type="ECO:0000256" key="4">
    <source>
        <dbReference type="ARBA" id="ARBA00023136"/>
    </source>
</evidence>
<sequence length="341" mass="35613">MTHPVPPSTDTGAPAPPASRDGEDRSARIAVTLFPAIIIVAFLIGFLFPAQTAPLAQYTSVALGIIMFAMGITLTLPDFALVAKRPLPVLLGVVAQYVIMPSIAVALVFVFQLPAELAIGVILVGCAPGGTSSNVITYLAKGDVALSVTMTSVSTLLAPIFTPLLTLWLAGTLLPVDAGAMAMSIVQMVLIPIVAGLLVRWLLRSWVARVLPALPWVSVLGISYVVVAVVSGSADSIVEAGLLVLLVVVLHNAFGYMLGYVAARLFRYPERVARTTAVEVGMQNSGLAATLAAAHFSPVAALPAAVFSVWHNISGGLLALFFRARSARQEKAAAQQPTVQS</sequence>
<comment type="subcellular location">
    <subcellularLocation>
        <location evidence="1">Membrane</location>
        <topology evidence="1">Multi-pass membrane protein</topology>
    </subcellularLocation>
</comment>
<evidence type="ECO:0000256" key="5">
    <source>
        <dbReference type="SAM" id="MobiDB-lite"/>
    </source>
</evidence>
<evidence type="ECO:0000256" key="2">
    <source>
        <dbReference type="ARBA" id="ARBA00022692"/>
    </source>
</evidence>
<evidence type="ECO:0000256" key="6">
    <source>
        <dbReference type="SAM" id="Phobius"/>
    </source>
</evidence>
<name>A0ABY8H7M9_9MICC</name>
<feature type="transmembrane region" description="Helical" evidence="6">
    <location>
        <begin position="210"/>
        <end position="230"/>
    </location>
</feature>